<name>A0ABT2RBU4_9ENTR</name>
<sequence length="311" mass="36169">MTNIIKTDRFNLFELDDAIVIFSYKDYLQGVEFNLNKIVNHTANTWEANRDTTEKNKNTLQGKIVEELFIDLINHENKKTNSNLSFISYDKIRQDSFKKNAPFDGLLFEIDNPNIDIAIKKINDSITKNQHGNLDDAVLEFCRENKIYTVEIKSSKIPNNIYKASGKDPHKVQFQKNIIKQLKKLDLFKYPKFNRTDGGEINNVVSYLKWVTTKSVSMKGKSDSEILNSELNSTLHIYTRIFIDDTLINKEGKNVFIGYFLGYILGHEFYNDFKIIRFPSQKSQKAIYVTSPISNSKNLINLFKDTRLWGY</sequence>
<reference evidence="1" key="1">
    <citation type="submission" date="2022-05" db="EMBL/GenBank/DDBJ databases">
        <title>Description of a novel species of Leclercia; Leclercia tamurae and the Proposal for a Novel Genus Silvania gen. nov. Containing Two Novel Species Silvania hatchlandensis sp. nov. and Silvania confinis sp. nov. Isolated from the Rhizosphere of Oak.</title>
        <authorList>
            <person name="Maddock D.W."/>
            <person name="Brady C.L."/>
            <person name="Denman S."/>
            <person name="Arnold D."/>
        </authorList>
    </citation>
    <scope>NUCLEOTIDE SEQUENCE</scope>
    <source>
        <strain evidence="1">H6S3</strain>
    </source>
</reference>
<organism evidence="1 2">
    <name type="scientific">Leclercia tamurae</name>
    <dbReference type="NCBI Taxonomy" id="2926467"/>
    <lineage>
        <taxon>Bacteria</taxon>
        <taxon>Pseudomonadati</taxon>
        <taxon>Pseudomonadota</taxon>
        <taxon>Gammaproteobacteria</taxon>
        <taxon>Enterobacterales</taxon>
        <taxon>Enterobacteriaceae</taxon>
        <taxon>Leclercia</taxon>
    </lineage>
</organism>
<accession>A0ABT2RBU4</accession>
<proteinExistence type="predicted"/>
<comment type="caution">
    <text evidence="1">The sequence shown here is derived from an EMBL/GenBank/DDBJ whole genome shotgun (WGS) entry which is preliminary data.</text>
</comment>
<dbReference type="RefSeq" id="WP_262662773.1">
    <property type="nucleotide sequence ID" value="NZ_JAMHKS010000073.1"/>
</dbReference>
<evidence type="ECO:0000313" key="1">
    <source>
        <dbReference type="EMBL" id="MCU6678355.1"/>
    </source>
</evidence>
<protein>
    <submittedName>
        <fullName evidence="1">Uncharacterized protein</fullName>
    </submittedName>
</protein>
<keyword evidence="2" id="KW-1185">Reference proteome</keyword>
<gene>
    <name evidence="1" type="ORF">M8318_11820</name>
</gene>
<evidence type="ECO:0000313" key="2">
    <source>
        <dbReference type="Proteomes" id="UP001062027"/>
    </source>
</evidence>
<dbReference type="EMBL" id="JAMHKS010000073">
    <property type="protein sequence ID" value="MCU6678355.1"/>
    <property type="molecule type" value="Genomic_DNA"/>
</dbReference>
<dbReference type="Proteomes" id="UP001062027">
    <property type="component" value="Unassembled WGS sequence"/>
</dbReference>